<gene>
    <name evidence="2" type="ORF">NIIDMKKI_64280</name>
</gene>
<evidence type="ECO:0000313" key="3">
    <source>
        <dbReference type="Proteomes" id="UP000516380"/>
    </source>
</evidence>
<reference evidence="2 3" key="1">
    <citation type="submission" date="2020-07" db="EMBL/GenBank/DDBJ databases">
        <title>Mycobacterium kansasii (former subtype) with zoonotic potential isolated from diseased indoor pet cat, Japan.</title>
        <authorList>
            <person name="Fukano H."/>
            <person name="Terazono T."/>
            <person name="Hoshino Y."/>
        </authorList>
    </citation>
    <scope>NUCLEOTIDE SEQUENCE [LARGE SCALE GENOMIC DNA]</scope>
    <source>
        <strain evidence="2 3">Kuro-I</strain>
    </source>
</reference>
<dbReference type="AlphaFoldDB" id="A0A7G1IMG0"/>
<proteinExistence type="predicted"/>
<dbReference type="EMBL" id="AP023343">
    <property type="protein sequence ID" value="BCI91222.1"/>
    <property type="molecule type" value="Genomic_DNA"/>
</dbReference>
<dbReference type="InterPro" id="IPR027417">
    <property type="entry name" value="P-loop_NTPase"/>
</dbReference>
<accession>A0A7G1IMG0</accession>
<dbReference type="Pfam" id="PF00270">
    <property type="entry name" value="DEAD"/>
    <property type="match status" value="1"/>
</dbReference>
<dbReference type="Gene3D" id="3.40.50.300">
    <property type="entry name" value="P-loop containing nucleotide triphosphate hydrolases"/>
    <property type="match status" value="1"/>
</dbReference>
<name>A0A7G1IMG0_MYCKA</name>
<dbReference type="InterPro" id="IPR011545">
    <property type="entry name" value="DEAD/DEAH_box_helicase_dom"/>
</dbReference>
<protein>
    <recommendedName>
        <fullName evidence="1">DEAD/DEAH-box helicase domain-containing protein</fullName>
    </recommendedName>
</protein>
<evidence type="ECO:0000313" key="2">
    <source>
        <dbReference type="EMBL" id="BCI91222.1"/>
    </source>
</evidence>
<dbReference type="Proteomes" id="UP000516380">
    <property type="component" value="Chromosome"/>
</dbReference>
<dbReference type="GO" id="GO:0016887">
    <property type="term" value="F:ATP hydrolysis activity"/>
    <property type="evidence" value="ECO:0007669"/>
    <property type="project" value="TreeGrafter"/>
</dbReference>
<dbReference type="SUPFAM" id="SSF52540">
    <property type="entry name" value="P-loop containing nucleoside triphosphate hydrolases"/>
    <property type="match status" value="1"/>
</dbReference>
<dbReference type="GO" id="GO:0005524">
    <property type="term" value="F:ATP binding"/>
    <property type="evidence" value="ECO:0007669"/>
    <property type="project" value="InterPro"/>
</dbReference>
<organism evidence="2 3">
    <name type="scientific">Mycobacterium kansasii</name>
    <dbReference type="NCBI Taxonomy" id="1768"/>
    <lineage>
        <taxon>Bacteria</taxon>
        <taxon>Bacillati</taxon>
        <taxon>Actinomycetota</taxon>
        <taxon>Actinomycetes</taxon>
        <taxon>Mycobacteriales</taxon>
        <taxon>Mycobacteriaceae</taxon>
        <taxon>Mycobacterium</taxon>
    </lineage>
</organism>
<keyword evidence="3" id="KW-1185">Reference proteome</keyword>
<feature type="domain" description="DEAD/DEAH-box helicase" evidence="1">
    <location>
        <begin position="94"/>
        <end position="164"/>
    </location>
</feature>
<dbReference type="GO" id="GO:0003677">
    <property type="term" value="F:DNA binding"/>
    <property type="evidence" value="ECO:0007669"/>
    <property type="project" value="TreeGrafter"/>
</dbReference>
<dbReference type="PANTHER" id="PTHR47962:SF5">
    <property type="entry name" value="ATP-DEPENDENT HELICASE LHR-RELATED"/>
    <property type="match status" value="1"/>
</dbReference>
<dbReference type="PANTHER" id="PTHR47962">
    <property type="entry name" value="ATP-DEPENDENT HELICASE LHR-RELATED-RELATED"/>
    <property type="match status" value="1"/>
</dbReference>
<dbReference type="InterPro" id="IPR052511">
    <property type="entry name" value="ATP-dep_Helicase"/>
</dbReference>
<evidence type="ECO:0000259" key="1">
    <source>
        <dbReference type="Pfam" id="PF00270"/>
    </source>
</evidence>
<sequence>MDAFGVLDEVLNDYESFVKGFLDIKDEQIRAKVEGEIDDGLLWPEPWLALNPAFEPGGSVGELVERGVLHPQAQEIFRIKADDDAIGREVTFHRHQSDAFEIANRGESYVLTTGTGSGKSMSYIVPIVDRVLREGSGKGVRAIVVYPMNALANSQRSELEKFLGTANQR</sequence>